<reference evidence="6" key="1">
    <citation type="submission" date="2025-08" db="UniProtKB">
        <authorList>
            <consortium name="Ensembl"/>
        </authorList>
    </citation>
    <scope>IDENTIFICATION</scope>
</reference>
<dbReference type="GO" id="GO:0042056">
    <property type="term" value="F:chemoattractant activity"/>
    <property type="evidence" value="ECO:0007669"/>
    <property type="project" value="TreeGrafter"/>
</dbReference>
<name>A0A8C5BUU0_GADMO</name>
<dbReference type="GO" id="GO:0060754">
    <property type="term" value="P:positive regulation of mast cell chemotaxis"/>
    <property type="evidence" value="ECO:0007669"/>
    <property type="project" value="TreeGrafter"/>
</dbReference>
<dbReference type="PROSITE" id="PS50278">
    <property type="entry name" value="PDGF_2"/>
    <property type="match status" value="1"/>
</dbReference>
<dbReference type="Proteomes" id="UP000694546">
    <property type="component" value="Chromosome 11"/>
</dbReference>
<evidence type="ECO:0000313" key="7">
    <source>
        <dbReference type="Proteomes" id="UP000694546"/>
    </source>
</evidence>
<dbReference type="GO" id="GO:0005615">
    <property type="term" value="C:extracellular space"/>
    <property type="evidence" value="ECO:0007669"/>
    <property type="project" value="TreeGrafter"/>
</dbReference>
<dbReference type="GeneTree" id="ENSGT00940000157284"/>
<keyword evidence="4" id="KW-0732">Signal</keyword>
<evidence type="ECO:0000256" key="3">
    <source>
        <dbReference type="RuleBase" id="RU003818"/>
    </source>
</evidence>
<dbReference type="InterPro" id="IPR029034">
    <property type="entry name" value="Cystine-knot_cytokine"/>
</dbReference>
<gene>
    <name evidence="6" type="primary">vegfaa</name>
</gene>
<dbReference type="GO" id="GO:0002040">
    <property type="term" value="P:sprouting angiogenesis"/>
    <property type="evidence" value="ECO:0007669"/>
    <property type="project" value="TreeGrafter"/>
</dbReference>
<keyword evidence="1 3" id="KW-0339">Growth factor</keyword>
<dbReference type="AlphaFoldDB" id="A0A8C5BUU0"/>
<dbReference type="Ensembl" id="ENSGMOT00000036319.1">
    <property type="protein sequence ID" value="ENSGMOP00000049248.1"/>
    <property type="gene ID" value="ENSGMOG00000023864.1"/>
</dbReference>
<dbReference type="PANTHER" id="PTHR12025">
    <property type="entry name" value="VASCULAR ENDOTHELIAL GROWTH FACTOR"/>
    <property type="match status" value="1"/>
</dbReference>
<dbReference type="SMART" id="SM00141">
    <property type="entry name" value="PDGF"/>
    <property type="match status" value="1"/>
</dbReference>
<keyword evidence="2" id="KW-1015">Disulfide bond</keyword>
<reference evidence="6" key="2">
    <citation type="submission" date="2025-09" db="UniProtKB">
        <authorList>
            <consortium name="Ensembl"/>
        </authorList>
    </citation>
    <scope>IDENTIFICATION</scope>
</reference>
<dbReference type="GO" id="GO:0038084">
    <property type="term" value="P:vascular endothelial growth factor signaling pathway"/>
    <property type="evidence" value="ECO:0007669"/>
    <property type="project" value="TreeGrafter"/>
</dbReference>
<protein>
    <recommendedName>
        <fullName evidence="5">Platelet-derived growth factor (PDGF) family profile domain-containing protein</fullName>
    </recommendedName>
</protein>
<feature type="domain" description="Platelet-derived growth factor (PDGF) family profile" evidence="5">
    <location>
        <begin position="40"/>
        <end position="136"/>
    </location>
</feature>
<accession>A0A8C5BUU0</accession>
<feature type="chain" id="PRO_5034623280" description="Platelet-derived growth factor (PDGF) family profile domain-containing protein" evidence="4">
    <location>
        <begin position="24"/>
        <end position="213"/>
    </location>
</feature>
<dbReference type="Gene3D" id="2.10.90.10">
    <property type="entry name" value="Cystine-knot cytokines"/>
    <property type="match status" value="1"/>
</dbReference>
<dbReference type="GO" id="GO:0001938">
    <property type="term" value="P:positive regulation of endothelial cell proliferation"/>
    <property type="evidence" value="ECO:0007669"/>
    <property type="project" value="TreeGrafter"/>
</dbReference>
<dbReference type="GO" id="GO:0045766">
    <property type="term" value="P:positive regulation of angiogenesis"/>
    <property type="evidence" value="ECO:0007669"/>
    <property type="project" value="TreeGrafter"/>
</dbReference>
<dbReference type="GO" id="GO:0050930">
    <property type="term" value="P:induction of positive chemotaxis"/>
    <property type="evidence" value="ECO:0007669"/>
    <property type="project" value="TreeGrafter"/>
</dbReference>
<dbReference type="Pfam" id="PF00341">
    <property type="entry name" value="PDGF"/>
    <property type="match status" value="1"/>
</dbReference>
<dbReference type="GO" id="GO:0005172">
    <property type="term" value="F:vascular endothelial growth factor receptor binding"/>
    <property type="evidence" value="ECO:0007669"/>
    <property type="project" value="TreeGrafter"/>
</dbReference>
<evidence type="ECO:0000256" key="2">
    <source>
        <dbReference type="ARBA" id="ARBA00023157"/>
    </source>
</evidence>
<evidence type="ECO:0000259" key="5">
    <source>
        <dbReference type="PROSITE" id="PS50278"/>
    </source>
</evidence>
<proteinExistence type="inferred from homology"/>
<dbReference type="GO" id="GO:0048010">
    <property type="term" value="P:vascular endothelial growth factor receptor signaling pathway"/>
    <property type="evidence" value="ECO:0007669"/>
    <property type="project" value="TreeGrafter"/>
</dbReference>
<dbReference type="SUPFAM" id="SSF57501">
    <property type="entry name" value="Cystine-knot cytokines"/>
    <property type="match status" value="1"/>
</dbReference>
<dbReference type="InterPro" id="IPR050507">
    <property type="entry name" value="PDGF/VEGF_growth_factor"/>
</dbReference>
<comment type="similarity">
    <text evidence="3">Belongs to the PDGF/VEGF growth factor family.</text>
</comment>
<evidence type="ECO:0000313" key="6">
    <source>
        <dbReference type="Ensembl" id="ENSGMOP00000049248.1"/>
    </source>
</evidence>
<keyword evidence="7" id="KW-1185">Reference proteome</keyword>
<dbReference type="PANTHER" id="PTHR12025:SF5">
    <property type="entry name" value="VASCULAR ENDOTHELIAL GROWTH FACTOR A, LONG FORM"/>
    <property type="match status" value="1"/>
</dbReference>
<sequence>MNFVVTLIQILFAAVLHISTIKTASINKEDQKTVKGDKNVVVSFMQVFNKSRCQTREVLVDIYKEYPDRIEHTYIPACVILKRCSGCCNDEAMECVPTRTRNVTMEVLQVREKVSQHLSQLSFVEHEECDCRQKPEVKIKKEKDSGDRMPRLVKTFQAMASGGGTATSPLPSVQLATRATMPHKRQEEVTVYTSHLAQRQNEFYLEEFSFHQV</sequence>
<organism evidence="6 7">
    <name type="scientific">Gadus morhua</name>
    <name type="common">Atlantic cod</name>
    <dbReference type="NCBI Taxonomy" id="8049"/>
    <lineage>
        <taxon>Eukaryota</taxon>
        <taxon>Metazoa</taxon>
        <taxon>Chordata</taxon>
        <taxon>Craniata</taxon>
        <taxon>Vertebrata</taxon>
        <taxon>Euteleostomi</taxon>
        <taxon>Actinopterygii</taxon>
        <taxon>Neopterygii</taxon>
        <taxon>Teleostei</taxon>
        <taxon>Neoteleostei</taxon>
        <taxon>Acanthomorphata</taxon>
        <taxon>Zeiogadaria</taxon>
        <taxon>Gadariae</taxon>
        <taxon>Gadiformes</taxon>
        <taxon>Gadoidei</taxon>
        <taxon>Gadidae</taxon>
        <taxon>Gadus</taxon>
    </lineage>
</organism>
<evidence type="ECO:0000256" key="1">
    <source>
        <dbReference type="ARBA" id="ARBA00023030"/>
    </source>
</evidence>
<dbReference type="CDD" id="cd00135">
    <property type="entry name" value="PDGF"/>
    <property type="match status" value="1"/>
</dbReference>
<feature type="signal peptide" evidence="4">
    <location>
        <begin position="1"/>
        <end position="23"/>
    </location>
</feature>
<dbReference type="GO" id="GO:0016020">
    <property type="term" value="C:membrane"/>
    <property type="evidence" value="ECO:0007669"/>
    <property type="project" value="InterPro"/>
</dbReference>
<dbReference type="InterPro" id="IPR000072">
    <property type="entry name" value="PDGF/VEGF_dom"/>
</dbReference>
<evidence type="ECO:0000256" key="4">
    <source>
        <dbReference type="SAM" id="SignalP"/>
    </source>
</evidence>
<dbReference type="GO" id="GO:0001666">
    <property type="term" value="P:response to hypoxia"/>
    <property type="evidence" value="ECO:0007669"/>
    <property type="project" value="TreeGrafter"/>
</dbReference>
<dbReference type="GO" id="GO:0008083">
    <property type="term" value="F:growth factor activity"/>
    <property type="evidence" value="ECO:0007669"/>
    <property type="project" value="UniProtKB-KW"/>
</dbReference>